<evidence type="ECO:0000256" key="1">
    <source>
        <dbReference type="ARBA" id="ARBA00005896"/>
    </source>
</evidence>
<accession>A0A5C8PDN2</accession>
<protein>
    <submittedName>
        <fullName evidence="7">TauD/TfdA family dioxygenase</fullName>
    </submittedName>
</protein>
<evidence type="ECO:0000256" key="5">
    <source>
        <dbReference type="ARBA" id="ARBA00023004"/>
    </source>
</evidence>
<dbReference type="EMBL" id="VDUZ01000043">
    <property type="protein sequence ID" value="TXL71432.1"/>
    <property type="molecule type" value="Genomic_DNA"/>
</dbReference>
<dbReference type="InterPro" id="IPR051323">
    <property type="entry name" value="AtsK-like"/>
</dbReference>
<dbReference type="PANTHER" id="PTHR30468">
    <property type="entry name" value="ALPHA-KETOGLUTARATE-DEPENDENT SULFONATE DIOXYGENASE"/>
    <property type="match status" value="1"/>
</dbReference>
<dbReference type="GO" id="GO:0005737">
    <property type="term" value="C:cytoplasm"/>
    <property type="evidence" value="ECO:0007669"/>
    <property type="project" value="TreeGrafter"/>
</dbReference>
<keyword evidence="3 7" id="KW-0223">Dioxygenase</keyword>
<dbReference type="GO" id="GO:0046872">
    <property type="term" value="F:metal ion binding"/>
    <property type="evidence" value="ECO:0007669"/>
    <property type="project" value="UniProtKB-KW"/>
</dbReference>
<dbReference type="OrthoDB" id="7346227at2"/>
<dbReference type="GO" id="GO:0006790">
    <property type="term" value="P:sulfur compound metabolic process"/>
    <property type="evidence" value="ECO:0007669"/>
    <property type="project" value="TreeGrafter"/>
</dbReference>
<name>A0A5C8PDN2_9HYPH</name>
<dbReference type="SUPFAM" id="SSF51197">
    <property type="entry name" value="Clavaminate synthase-like"/>
    <property type="match status" value="1"/>
</dbReference>
<dbReference type="Pfam" id="PF02668">
    <property type="entry name" value="TauD"/>
    <property type="match status" value="1"/>
</dbReference>
<dbReference type="RefSeq" id="WP_147850653.1">
    <property type="nucleotide sequence ID" value="NZ_VDUZ01000043.1"/>
</dbReference>
<comment type="caution">
    <text evidence="7">The sequence shown here is derived from an EMBL/GenBank/DDBJ whole genome shotgun (WGS) entry which is preliminary data.</text>
</comment>
<keyword evidence="5" id="KW-0408">Iron</keyword>
<reference evidence="7 8" key="1">
    <citation type="submission" date="2019-06" db="EMBL/GenBank/DDBJ databases">
        <title>New taxonomy in bacterial strain CC-CFT640, isolated from vineyard.</title>
        <authorList>
            <person name="Lin S.-Y."/>
            <person name="Tsai C.-F."/>
            <person name="Young C.-C."/>
        </authorList>
    </citation>
    <scope>NUCLEOTIDE SEQUENCE [LARGE SCALE GENOMIC DNA]</scope>
    <source>
        <strain evidence="7 8">CC-CFT640</strain>
    </source>
</reference>
<comment type="similarity">
    <text evidence="1">Belongs to the TfdA dioxygenase family.</text>
</comment>
<keyword evidence="4" id="KW-0560">Oxidoreductase</keyword>
<keyword evidence="8" id="KW-1185">Reference proteome</keyword>
<evidence type="ECO:0000256" key="4">
    <source>
        <dbReference type="ARBA" id="ARBA00023002"/>
    </source>
</evidence>
<evidence type="ECO:0000313" key="8">
    <source>
        <dbReference type="Proteomes" id="UP000321638"/>
    </source>
</evidence>
<evidence type="ECO:0000256" key="3">
    <source>
        <dbReference type="ARBA" id="ARBA00022964"/>
    </source>
</evidence>
<gene>
    <name evidence="7" type="ORF">FHP25_29830</name>
</gene>
<dbReference type="InterPro" id="IPR042098">
    <property type="entry name" value="TauD-like_sf"/>
</dbReference>
<dbReference type="InterPro" id="IPR003819">
    <property type="entry name" value="TauD/TfdA-like"/>
</dbReference>
<dbReference type="GO" id="GO:0000908">
    <property type="term" value="F:taurine dioxygenase activity"/>
    <property type="evidence" value="ECO:0007669"/>
    <property type="project" value="TreeGrafter"/>
</dbReference>
<dbReference type="Proteomes" id="UP000321638">
    <property type="component" value="Unassembled WGS sequence"/>
</dbReference>
<evidence type="ECO:0000256" key="2">
    <source>
        <dbReference type="ARBA" id="ARBA00022723"/>
    </source>
</evidence>
<evidence type="ECO:0000313" key="7">
    <source>
        <dbReference type="EMBL" id="TXL71432.1"/>
    </source>
</evidence>
<feature type="domain" description="TauD/TfdA-like" evidence="6">
    <location>
        <begin position="16"/>
        <end position="281"/>
    </location>
</feature>
<keyword evidence="2" id="KW-0479">Metal-binding</keyword>
<proteinExistence type="inferred from homology"/>
<evidence type="ECO:0000259" key="6">
    <source>
        <dbReference type="Pfam" id="PF02668"/>
    </source>
</evidence>
<dbReference type="PANTHER" id="PTHR30468:SF1">
    <property type="entry name" value="ALPHA-KETOGLUTARATE-DEPENDENT SULFONATE DIOXYGENASE"/>
    <property type="match status" value="1"/>
</dbReference>
<dbReference type="Gene3D" id="3.60.130.10">
    <property type="entry name" value="Clavaminate synthase-like"/>
    <property type="match status" value="1"/>
</dbReference>
<organism evidence="7 8">
    <name type="scientific">Vineibacter terrae</name>
    <dbReference type="NCBI Taxonomy" id="2586908"/>
    <lineage>
        <taxon>Bacteria</taxon>
        <taxon>Pseudomonadati</taxon>
        <taxon>Pseudomonadota</taxon>
        <taxon>Alphaproteobacteria</taxon>
        <taxon>Hyphomicrobiales</taxon>
        <taxon>Vineibacter</taxon>
    </lineage>
</organism>
<sequence>MPDTAMVQADRIRIVPTGGALGARIEGFDRTQPCDPSLRAALNQAFLDHQLLVLPGAPMTAAQMRDMSAIFGEVVPQLLRYKRVGELPEVSRMDSTLKPDGGTDKTAIRAERWHTDDSYMQIPAKGTVLHAHQIPGSGGMTWFCNMHAVYDALPEALKRRIDGRQAVHAYDTPRALNRPSPRTPQEIAETPDVVHPLVRTHPETGRKALYLNFNRLDRILDMPRPESDALLDELQGIAETPRFHHGHRWTVGDAIVWDNRCLMHRVDVDYPQGEPRIMLRTLLRGDRPV</sequence>
<dbReference type="AlphaFoldDB" id="A0A5C8PDN2"/>